<keyword evidence="5" id="KW-0931">ER-Golgi transport</keyword>
<feature type="transmembrane region" description="Helical" evidence="5">
    <location>
        <begin position="135"/>
        <end position="156"/>
    </location>
</feature>
<comment type="subcellular location">
    <subcellularLocation>
        <location evidence="5">Endoplasmic reticulum membrane</location>
        <topology evidence="5">Multi-pass membrane protein</topology>
    </subcellularLocation>
    <subcellularLocation>
        <location evidence="1">Membrane</location>
        <topology evidence="1">Multi-pass membrane protein</topology>
    </subcellularLocation>
</comment>
<dbReference type="Proteomes" id="UP000422736">
    <property type="component" value="Chromosome 4"/>
</dbReference>
<reference evidence="8 9" key="1">
    <citation type="submission" date="2016-03" db="EMBL/GenBank/DDBJ databases">
        <title>How can Kluyveromyces marxianus grow so fast - potential evolutionary course in Saccharomyces Complex revealed by comparative genomics.</title>
        <authorList>
            <person name="Mo W."/>
            <person name="Lu W."/>
            <person name="Yang X."/>
            <person name="Qi J."/>
            <person name="Lv H."/>
        </authorList>
    </citation>
    <scope>NUCLEOTIDE SEQUENCE [LARGE SCALE GENOMIC DNA]</scope>
    <source>
        <strain evidence="8 9">FIM1</strain>
    </source>
</reference>
<keyword evidence="5" id="KW-0813">Transport</keyword>
<feature type="transmembrane region" description="Helical" evidence="5">
    <location>
        <begin position="72"/>
        <end position="93"/>
    </location>
</feature>
<evidence type="ECO:0000256" key="3">
    <source>
        <dbReference type="ARBA" id="ARBA00022989"/>
    </source>
</evidence>
<evidence type="ECO:0000256" key="6">
    <source>
        <dbReference type="SAM" id="Coils"/>
    </source>
</evidence>
<gene>
    <name evidence="8" type="primary">YET3</name>
    <name evidence="8" type="ORF">FIM1_2915</name>
</gene>
<keyword evidence="4 5" id="KW-0472">Membrane</keyword>
<keyword evidence="9" id="KW-1185">Reference proteome</keyword>
<sequence length="209" mass="24031">MFNHFKCSFQVYIYDQESNRDLKVLSTPESMSLYHGLVYAILVVELITLTLLGLPLPLVLKKPVIKALSKPLLSSTVQITIKCVLGFILLLFVDSMNRVYGIESELDRMKESGVGTYPHGKTEILSRKFFWQRNMYLTGITLFLTFLLTRVATLVWELFDMKDAYETTLKTKQDELPPKQKSLAKEIADIDEEIARLKEQSTALQEQMK</sequence>
<dbReference type="PANTHER" id="PTHR12701:SF20">
    <property type="entry name" value="ENDOPLASMIC RETICULUM TRANSMEMBRANE PROTEIN"/>
    <property type="match status" value="1"/>
</dbReference>
<feature type="domain" description="BAP29/BAP31 transmembrane" evidence="7">
    <location>
        <begin position="31"/>
        <end position="166"/>
    </location>
</feature>
<keyword evidence="3 5" id="KW-1133">Transmembrane helix</keyword>
<feature type="coiled-coil region" evidence="6">
    <location>
        <begin position="180"/>
        <end position="207"/>
    </location>
</feature>
<dbReference type="EMBL" id="CP015057">
    <property type="protein sequence ID" value="QGN16211.1"/>
    <property type="molecule type" value="Genomic_DNA"/>
</dbReference>
<keyword evidence="5" id="KW-0256">Endoplasmic reticulum</keyword>
<evidence type="ECO:0000256" key="4">
    <source>
        <dbReference type="ARBA" id="ARBA00023136"/>
    </source>
</evidence>
<keyword evidence="2 5" id="KW-0812">Transmembrane</keyword>
<dbReference type="InterPro" id="IPR008417">
    <property type="entry name" value="BAP29/BAP31"/>
</dbReference>
<proteinExistence type="inferred from homology"/>
<dbReference type="InterPro" id="IPR040463">
    <property type="entry name" value="BAP29/BAP31_N"/>
</dbReference>
<accession>A0ABX6EVF1</accession>
<evidence type="ECO:0000256" key="1">
    <source>
        <dbReference type="ARBA" id="ARBA00004141"/>
    </source>
</evidence>
<protein>
    <recommendedName>
        <fullName evidence="5">Endoplasmic reticulum transmembrane protein</fullName>
    </recommendedName>
</protein>
<feature type="transmembrane region" description="Helical" evidence="5">
    <location>
        <begin position="37"/>
        <end position="60"/>
    </location>
</feature>
<evidence type="ECO:0000313" key="8">
    <source>
        <dbReference type="EMBL" id="QGN16211.1"/>
    </source>
</evidence>
<evidence type="ECO:0000256" key="2">
    <source>
        <dbReference type="ARBA" id="ARBA00022692"/>
    </source>
</evidence>
<comment type="function">
    <text evidence="5">May play a role in anterograde transport of membrane proteins from the endoplasmic reticulum to the Golgi.</text>
</comment>
<keyword evidence="6" id="KW-0175">Coiled coil</keyword>
<dbReference type="Pfam" id="PF05529">
    <property type="entry name" value="Bap31"/>
    <property type="match status" value="1"/>
</dbReference>
<evidence type="ECO:0000256" key="5">
    <source>
        <dbReference type="RuleBase" id="RU367026"/>
    </source>
</evidence>
<organism evidence="8 9">
    <name type="scientific">Kluyveromyces marxianus</name>
    <name type="common">Yeast</name>
    <name type="synonym">Candida kefyr</name>
    <dbReference type="NCBI Taxonomy" id="4911"/>
    <lineage>
        <taxon>Eukaryota</taxon>
        <taxon>Fungi</taxon>
        <taxon>Dikarya</taxon>
        <taxon>Ascomycota</taxon>
        <taxon>Saccharomycotina</taxon>
        <taxon>Saccharomycetes</taxon>
        <taxon>Saccharomycetales</taxon>
        <taxon>Saccharomycetaceae</taxon>
        <taxon>Kluyveromyces</taxon>
    </lineage>
</organism>
<dbReference type="PANTHER" id="PTHR12701">
    <property type="entry name" value="BCR-ASSOCIATED PROTEIN, BAP"/>
    <property type="match status" value="1"/>
</dbReference>
<name>A0ABX6EVF1_KLUMA</name>
<keyword evidence="5" id="KW-0653">Protein transport</keyword>
<evidence type="ECO:0000313" key="9">
    <source>
        <dbReference type="Proteomes" id="UP000422736"/>
    </source>
</evidence>
<comment type="similarity">
    <text evidence="5">Belongs to the BCAP29/BCAP31 family.</text>
</comment>
<evidence type="ECO:0000259" key="7">
    <source>
        <dbReference type="Pfam" id="PF05529"/>
    </source>
</evidence>